<comment type="caution">
    <text evidence="2">The sequence shown here is derived from an EMBL/GenBank/DDBJ whole genome shotgun (WGS) entry which is preliminary data.</text>
</comment>
<feature type="region of interest" description="Disordered" evidence="1">
    <location>
        <begin position="1"/>
        <end position="34"/>
    </location>
</feature>
<protein>
    <submittedName>
        <fullName evidence="2">Uncharacterized protein</fullName>
    </submittedName>
</protein>
<dbReference type="STRING" id="4795.A0A225WRR5"/>
<feature type="region of interest" description="Disordered" evidence="1">
    <location>
        <begin position="179"/>
        <end position="247"/>
    </location>
</feature>
<dbReference type="EMBL" id="NBNE01000392">
    <property type="protein sequence ID" value="OWZ19858.1"/>
    <property type="molecule type" value="Genomic_DNA"/>
</dbReference>
<dbReference type="OrthoDB" id="124917at2759"/>
<dbReference type="Proteomes" id="UP000198211">
    <property type="component" value="Unassembled WGS sequence"/>
</dbReference>
<feature type="compositionally biased region" description="Basic residues" evidence="1">
    <location>
        <begin position="214"/>
        <end position="223"/>
    </location>
</feature>
<reference evidence="3" key="1">
    <citation type="submission" date="2017-03" db="EMBL/GenBank/DDBJ databases">
        <title>Phytopthora megakarya and P. palmivora, two closely related causual agents of cacao black pod achieved similar genome size and gene model numbers by different mechanisms.</title>
        <authorList>
            <person name="Ali S."/>
            <person name="Shao J."/>
            <person name="Larry D.J."/>
            <person name="Kronmiller B."/>
            <person name="Shen D."/>
            <person name="Strem M.D."/>
            <person name="Melnick R.L."/>
            <person name="Guiltinan M.J."/>
            <person name="Tyler B.M."/>
            <person name="Meinhardt L.W."/>
            <person name="Bailey B.A."/>
        </authorList>
    </citation>
    <scope>NUCLEOTIDE SEQUENCE [LARGE SCALE GENOMIC DNA]</scope>
    <source>
        <strain evidence="3">zdho120</strain>
    </source>
</reference>
<organism evidence="2 3">
    <name type="scientific">Phytophthora megakarya</name>
    <dbReference type="NCBI Taxonomy" id="4795"/>
    <lineage>
        <taxon>Eukaryota</taxon>
        <taxon>Sar</taxon>
        <taxon>Stramenopiles</taxon>
        <taxon>Oomycota</taxon>
        <taxon>Peronosporomycetes</taxon>
        <taxon>Peronosporales</taxon>
        <taxon>Peronosporaceae</taxon>
        <taxon>Phytophthora</taxon>
    </lineage>
</organism>
<name>A0A225WRR5_9STRA</name>
<evidence type="ECO:0000313" key="3">
    <source>
        <dbReference type="Proteomes" id="UP000198211"/>
    </source>
</evidence>
<evidence type="ECO:0000313" key="2">
    <source>
        <dbReference type="EMBL" id="OWZ19858.1"/>
    </source>
</evidence>
<evidence type="ECO:0000256" key="1">
    <source>
        <dbReference type="SAM" id="MobiDB-lite"/>
    </source>
</evidence>
<feature type="compositionally biased region" description="Polar residues" evidence="1">
    <location>
        <begin position="226"/>
        <end position="238"/>
    </location>
</feature>
<dbReference type="AlphaFoldDB" id="A0A225WRR5"/>
<gene>
    <name evidence="2" type="ORF">PHMEG_0005829</name>
</gene>
<sequence length="254" mass="28626">MDSENQAQPEAALECAEQSAPAGGLTHAIPDFKPNGTDDTVLALVRAWRDNRPSQGREDDDFNERIFAAYKAAVPSTKRSKKAIEDKLQGLREMYRFICDVNSNRVQGSTGKADWFDLSKHERTRTERAKLLLISLRGNYFYMNREFHRIKSPNIPQQIYSELDSFLSDQADTTPLAASFPAQPRFSTDDAHPSGDRSVFGDNETDTSADPHNTGRKNNKRKRSDNYQFDSPQQNSPPTFELPKGTFSFVSRAA</sequence>
<proteinExistence type="predicted"/>
<accession>A0A225WRR5</accession>
<keyword evidence="3" id="KW-1185">Reference proteome</keyword>